<gene>
    <name evidence="1" type="ORF">ABT404_01330</name>
</gene>
<accession>A0ABV1WMP3</accession>
<dbReference type="EMBL" id="JBEPEK010000005">
    <property type="protein sequence ID" value="MER7178136.1"/>
    <property type="molecule type" value="Genomic_DNA"/>
</dbReference>
<organism evidence="1 2">
    <name type="scientific">Streptomyces hyaluromycini</name>
    <dbReference type="NCBI Taxonomy" id="1377993"/>
    <lineage>
        <taxon>Bacteria</taxon>
        <taxon>Bacillati</taxon>
        <taxon>Actinomycetota</taxon>
        <taxon>Actinomycetes</taxon>
        <taxon>Kitasatosporales</taxon>
        <taxon>Streptomycetaceae</taxon>
        <taxon>Streptomyces</taxon>
    </lineage>
</organism>
<proteinExistence type="predicted"/>
<dbReference type="Gene3D" id="2.50.20.20">
    <property type="match status" value="1"/>
</dbReference>
<evidence type="ECO:0000313" key="2">
    <source>
        <dbReference type="Proteomes" id="UP001474181"/>
    </source>
</evidence>
<name>A0ABV1WMP3_9ACTN</name>
<dbReference type="InterPro" id="IPR029046">
    <property type="entry name" value="LolA/LolB/LppX"/>
</dbReference>
<dbReference type="SUPFAM" id="SSF89392">
    <property type="entry name" value="Prokaryotic lipoproteins and lipoprotein localization factors"/>
    <property type="match status" value="1"/>
</dbReference>
<dbReference type="Proteomes" id="UP001474181">
    <property type="component" value="Unassembled WGS sequence"/>
</dbReference>
<keyword evidence="2" id="KW-1185">Reference proteome</keyword>
<sequence>MAFVAVLLTGGSVACGGGAKSGSAVAGQPKVTPAAAVARAEKNAKDITSLRYRISGTVPGKGRLEAEASMNTQPPAMSMTMTAAAAQGGNGQGRRAQLEIRFVGKVMYVGGSAVRPEKLNGKSWLSAAPAVWGRGGGDNQSYGVLPSQLQANPTEQSTLLTGSKDLRLVGTEAVDGAKTTHYKGTVNSRGLIGGRLDQFIQLEVSDPLTMDLWIDGNDRTKQFRMRAEHNDMFADAGDGPLDLTITFLDINQPMTVKAPPAKDTTPIADDAQG</sequence>
<comment type="caution">
    <text evidence="1">The sequence shown here is derived from an EMBL/GenBank/DDBJ whole genome shotgun (WGS) entry which is preliminary data.</text>
</comment>
<evidence type="ECO:0008006" key="3">
    <source>
        <dbReference type="Google" id="ProtNLM"/>
    </source>
</evidence>
<evidence type="ECO:0000313" key="1">
    <source>
        <dbReference type="EMBL" id="MER7178136.1"/>
    </source>
</evidence>
<reference evidence="1 2" key="1">
    <citation type="submission" date="2024-06" db="EMBL/GenBank/DDBJ databases">
        <title>The Natural Products Discovery Center: Release of the First 8490 Sequenced Strains for Exploring Actinobacteria Biosynthetic Diversity.</title>
        <authorList>
            <person name="Kalkreuter E."/>
            <person name="Kautsar S.A."/>
            <person name="Yang D."/>
            <person name="Bader C.D."/>
            <person name="Teijaro C.N."/>
            <person name="Fluegel L."/>
            <person name="Davis C.M."/>
            <person name="Simpson J.R."/>
            <person name="Lauterbach L."/>
            <person name="Steele A.D."/>
            <person name="Gui C."/>
            <person name="Meng S."/>
            <person name="Li G."/>
            <person name="Viehrig K."/>
            <person name="Ye F."/>
            <person name="Su P."/>
            <person name="Kiefer A.F."/>
            <person name="Nichols A."/>
            <person name="Cepeda A.J."/>
            <person name="Yan W."/>
            <person name="Fan B."/>
            <person name="Jiang Y."/>
            <person name="Adhikari A."/>
            <person name="Zheng C.-J."/>
            <person name="Schuster L."/>
            <person name="Cowan T.M."/>
            <person name="Smanski M.J."/>
            <person name="Chevrette M.G."/>
            <person name="De Carvalho L.P.S."/>
            <person name="Shen B."/>
        </authorList>
    </citation>
    <scope>NUCLEOTIDE SEQUENCE [LARGE SCALE GENOMIC DNA]</scope>
    <source>
        <strain evidence="1 2">NPDC000234</strain>
    </source>
</reference>
<protein>
    <recommendedName>
        <fullName evidence="3">Lipoprotein</fullName>
    </recommendedName>
</protein>